<dbReference type="AlphaFoldDB" id="A0A1I5WX38"/>
<gene>
    <name evidence="3" type="ORF">SAMN05444277_10760</name>
</gene>
<dbReference type="OrthoDB" id="1523762at2"/>
<protein>
    <submittedName>
        <fullName evidence="3">CBS domain-containing protein</fullName>
    </submittedName>
</protein>
<evidence type="ECO:0000256" key="1">
    <source>
        <dbReference type="PROSITE-ProRule" id="PRU00703"/>
    </source>
</evidence>
<name>A0A1I5WX38_9BACT</name>
<sequence>MLASEIIQPSIPVLHYDDTINDAIDLLQQNNIDHLAVLNNDNYEGLLSMDELLSAENADIVSDLSDKFLHISVQHSQHLLTALKVINEAGITALPVLSQNKEYIGVVTYATLVQNLGMFLSTDVPGGLFVIETEKHKFSIGELCRLVETNDAFVTEINTYIEHVSGQLIVIFKINKTEVSDVLATLQRFDYNVRYYFGEELFENDLRANYDNLMAYLNV</sequence>
<dbReference type="EMBL" id="FOXQ01000007">
    <property type="protein sequence ID" value="SFQ24244.1"/>
    <property type="molecule type" value="Genomic_DNA"/>
</dbReference>
<evidence type="ECO:0000259" key="2">
    <source>
        <dbReference type="PROSITE" id="PS51371"/>
    </source>
</evidence>
<reference evidence="3 4" key="1">
    <citation type="submission" date="2016-10" db="EMBL/GenBank/DDBJ databases">
        <authorList>
            <person name="de Groot N.N."/>
        </authorList>
    </citation>
    <scope>NUCLEOTIDE SEQUENCE [LARGE SCALE GENOMIC DNA]</scope>
    <source>
        <strain evidence="3 4">DSM 28286</strain>
    </source>
</reference>
<dbReference type="SUPFAM" id="SSF54631">
    <property type="entry name" value="CBS-domain pair"/>
    <property type="match status" value="1"/>
</dbReference>
<proteinExistence type="predicted"/>
<organism evidence="3 4">
    <name type="scientific">Parafilimonas terrae</name>
    <dbReference type="NCBI Taxonomy" id="1465490"/>
    <lineage>
        <taxon>Bacteria</taxon>
        <taxon>Pseudomonadati</taxon>
        <taxon>Bacteroidota</taxon>
        <taxon>Chitinophagia</taxon>
        <taxon>Chitinophagales</taxon>
        <taxon>Chitinophagaceae</taxon>
        <taxon>Parafilimonas</taxon>
    </lineage>
</organism>
<dbReference type="SMART" id="SM00116">
    <property type="entry name" value="CBS"/>
    <property type="match status" value="2"/>
</dbReference>
<dbReference type="PROSITE" id="PS51371">
    <property type="entry name" value="CBS"/>
    <property type="match status" value="1"/>
</dbReference>
<accession>A0A1I5WX38</accession>
<keyword evidence="4" id="KW-1185">Reference proteome</keyword>
<dbReference type="STRING" id="1465490.SAMN05444277_10760"/>
<dbReference type="InterPro" id="IPR000644">
    <property type="entry name" value="CBS_dom"/>
</dbReference>
<dbReference type="Proteomes" id="UP000199031">
    <property type="component" value="Unassembled WGS sequence"/>
</dbReference>
<evidence type="ECO:0000313" key="3">
    <source>
        <dbReference type="EMBL" id="SFQ24244.1"/>
    </source>
</evidence>
<feature type="domain" description="CBS" evidence="2">
    <location>
        <begin position="7"/>
        <end position="64"/>
    </location>
</feature>
<dbReference type="RefSeq" id="WP_090658937.1">
    <property type="nucleotide sequence ID" value="NZ_FOXQ01000007.1"/>
</dbReference>
<dbReference type="Gene3D" id="3.10.580.10">
    <property type="entry name" value="CBS-domain"/>
    <property type="match status" value="2"/>
</dbReference>
<keyword evidence="1" id="KW-0129">CBS domain</keyword>
<dbReference type="Pfam" id="PF00571">
    <property type="entry name" value="CBS"/>
    <property type="match status" value="2"/>
</dbReference>
<dbReference type="InterPro" id="IPR046342">
    <property type="entry name" value="CBS_dom_sf"/>
</dbReference>
<evidence type="ECO:0000313" key="4">
    <source>
        <dbReference type="Proteomes" id="UP000199031"/>
    </source>
</evidence>